<evidence type="ECO:0000256" key="4">
    <source>
        <dbReference type="RuleBase" id="RU367091"/>
    </source>
</evidence>
<comment type="similarity">
    <text evidence="4">Belongs to the EMC2 family.</text>
</comment>
<keyword evidence="4" id="KW-0256">Endoplasmic reticulum</keyword>
<organism evidence="6">
    <name type="scientific">Arcella intermedia</name>
    <dbReference type="NCBI Taxonomy" id="1963864"/>
    <lineage>
        <taxon>Eukaryota</taxon>
        <taxon>Amoebozoa</taxon>
        <taxon>Tubulinea</taxon>
        <taxon>Elardia</taxon>
        <taxon>Arcellinida</taxon>
        <taxon>Sphaerothecina</taxon>
        <taxon>Arcellidae</taxon>
        <taxon>Arcella</taxon>
    </lineage>
</organism>
<feature type="domain" description="EMC2 TPR-like" evidence="5">
    <location>
        <begin position="106"/>
        <end position="216"/>
    </location>
</feature>
<evidence type="ECO:0000256" key="1">
    <source>
        <dbReference type="ARBA" id="ARBA00022737"/>
    </source>
</evidence>
<dbReference type="InterPro" id="IPR019734">
    <property type="entry name" value="TPR_rpt"/>
</dbReference>
<dbReference type="AlphaFoldDB" id="A0A6B2L9P1"/>
<name>A0A6B2L9P1_9EUKA</name>
<comment type="subcellular location">
    <subcellularLocation>
        <location evidence="4">Endoplasmic reticulum membrane</location>
        <topology evidence="4">Peripheral membrane protein</topology>
        <orientation evidence="4">Cytoplasmic side</orientation>
    </subcellularLocation>
</comment>
<evidence type="ECO:0000256" key="2">
    <source>
        <dbReference type="ARBA" id="ARBA00022803"/>
    </source>
</evidence>
<dbReference type="SMART" id="SM00028">
    <property type="entry name" value="TPR"/>
    <property type="match status" value="3"/>
</dbReference>
<keyword evidence="1" id="KW-0677">Repeat</keyword>
<dbReference type="InterPro" id="IPR039856">
    <property type="entry name" value="EMC2-like"/>
</dbReference>
<comment type="subunit">
    <text evidence="4">Component of the ER membrane protein complex (EMC).</text>
</comment>
<evidence type="ECO:0000256" key="3">
    <source>
        <dbReference type="PROSITE-ProRule" id="PRU00339"/>
    </source>
</evidence>
<feature type="repeat" description="TPR" evidence="3">
    <location>
        <begin position="172"/>
        <end position="205"/>
    </location>
</feature>
<evidence type="ECO:0000313" key="6">
    <source>
        <dbReference type="EMBL" id="NDV33517.1"/>
    </source>
</evidence>
<dbReference type="InterPro" id="IPR055217">
    <property type="entry name" value="TPR_EMC2"/>
</dbReference>
<dbReference type="Pfam" id="PF22890">
    <property type="entry name" value="TPR_EMC2"/>
    <property type="match status" value="1"/>
</dbReference>
<keyword evidence="4" id="KW-0472">Membrane</keyword>
<dbReference type="EMBL" id="GIBP01004548">
    <property type="protein sequence ID" value="NDV33517.1"/>
    <property type="molecule type" value="Transcribed_RNA"/>
</dbReference>
<dbReference type="Gene3D" id="1.25.40.10">
    <property type="entry name" value="Tetratricopeptide repeat domain"/>
    <property type="match status" value="1"/>
</dbReference>
<comment type="function">
    <text evidence="4">Part of the endoplasmic reticulum membrane protein complex (EMC) that enables the energy-independent insertion into endoplasmic reticulum membranes of newly synthesized membrane proteins.</text>
</comment>
<reference evidence="6" key="1">
    <citation type="journal article" date="2020" name="J. Eukaryot. Microbiol.">
        <title>De novo Sequencing, Assembly and Annotation of the Transcriptome for the Free-Living Testate Amoeba Arcella intermedia.</title>
        <authorList>
            <person name="Ribeiro G.M."/>
            <person name="Porfirio-Sousa A.L."/>
            <person name="Maurer-Alcala X.X."/>
            <person name="Katz L.A."/>
            <person name="Lahr D.J.G."/>
        </authorList>
    </citation>
    <scope>NUCLEOTIDE SEQUENCE</scope>
</reference>
<dbReference type="SUPFAM" id="SSF48452">
    <property type="entry name" value="TPR-like"/>
    <property type="match status" value="1"/>
</dbReference>
<dbReference type="PANTHER" id="PTHR12760">
    <property type="entry name" value="TETRATRICOPEPTIDE REPEAT PROTEIN"/>
    <property type="match status" value="1"/>
</dbReference>
<proteinExistence type="inferred from homology"/>
<dbReference type="InterPro" id="IPR011990">
    <property type="entry name" value="TPR-like_helical_dom_sf"/>
</dbReference>
<accession>A0A6B2L9P1</accession>
<dbReference type="PROSITE" id="PS50005">
    <property type="entry name" value="TPR"/>
    <property type="match status" value="1"/>
</dbReference>
<evidence type="ECO:0000259" key="5">
    <source>
        <dbReference type="Pfam" id="PF22890"/>
    </source>
</evidence>
<sequence>MSEQLDGALETERLGQALLSSGGKPRYEDLRRYCLQCRLNMLRPGRPLYHLGTLLIDQYFHSLPNKEAWEILEEVFLAALECGEHAKAQEYLAKMIKKFGSSSARVSRLNGMLLEAKGQFISALEIYNSLLEKDETDSFSMKRKIAIFIGEGKYKAAVSLLNEYLGVFSTDNEAWGELSHLYLRMNMFENAAYCYEELILSDPQNYHYYTKYAEIKYTQGGLENLQTALNYFSSSIELCQENNLTAFYGLILAVDAITARNPNCVILHEGTPVAEWAKAEIKKKYEKAPKDIQEVVFASLEVLETSTLPKSKAPAKVEEKKVIELKKGILPKQKPKKK</sequence>
<protein>
    <recommendedName>
        <fullName evidence="4">ER membrane protein complex subunit 2</fullName>
    </recommendedName>
</protein>
<keyword evidence="2 3" id="KW-0802">TPR repeat</keyword>
<dbReference type="GO" id="GO:0072546">
    <property type="term" value="C:EMC complex"/>
    <property type="evidence" value="ECO:0007669"/>
    <property type="project" value="UniProtKB-UniRule"/>
</dbReference>